<dbReference type="EMBL" id="CM035426">
    <property type="protein sequence ID" value="KAH7314408.1"/>
    <property type="molecule type" value="Genomic_DNA"/>
</dbReference>
<dbReference type="Pfam" id="PF14223">
    <property type="entry name" value="Retrotran_gag_2"/>
    <property type="match status" value="1"/>
</dbReference>
<evidence type="ECO:0000313" key="1">
    <source>
        <dbReference type="EMBL" id="KAH7314408.1"/>
    </source>
</evidence>
<protein>
    <submittedName>
        <fullName evidence="1">Uncharacterized protein</fullName>
    </submittedName>
</protein>
<proteinExistence type="predicted"/>
<reference evidence="1" key="1">
    <citation type="submission" date="2021-08" db="EMBL/GenBank/DDBJ databases">
        <title>WGS assembly of Ceratopteris richardii.</title>
        <authorList>
            <person name="Marchant D.B."/>
            <person name="Chen G."/>
            <person name="Jenkins J."/>
            <person name="Shu S."/>
            <person name="Leebens-Mack J."/>
            <person name="Grimwood J."/>
            <person name="Schmutz J."/>
            <person name="Soltis P."/>
            <person name="Soltis D."/>
            <person name="Chen Z.-H."/>
        </authorList>
    </citation>
    <scope>NUCLEOTIDE SEQUENCE</scope>
    <source>
        <strain evidence="1">Whitten #5841</strain>
        <tissue evidence="1">Leaf</tissue>
    </source>
</reference>
<evidence type="ECO:0000313" key="2">
    <source>
        <dbReference type="Proteomes" id="UP000825935"/>
    </source>
</evidence>
<comment type="caution">
    <text evidence="1">The sequence shown here is derived from an EMBL/GenBank/DDBJ whole genome shotgun (WGS) entry which is preliminary data.</text>
</comment>
<sequence length="131" mass="14632">MGLYMMHHVLVAKGSWNIVYGVEKHPIKLANTVTEVDADGVEDGDILPVHVRDAFPVAPTIEQLRWDGRDAHTHPLIALSVKRAIIPHILSCKTVKDAWNTRSCISIFQSFFISSFKSSSFLISPSLEIFC</sequence>
<organism evidence="1 2">
    <name type="scientific">Ceratopteris richardii</name>
    <name type="common">Triangle waterfern</name>
    <dbReference type="NCBI Taxonomy" id="49495"/>
    <lineage>
        <taxon>Eukaryota</taxon>
        <taxon>Viridiplantae</taxon>
        <taxon>Streptophyta</taxon>
        <taxon>Embryophyta</taxon>
        <taxon>Tracheophyta</taxon>
        <taxon>Polypodiopsida</taxon>
        <taxon>Polypodiidae</taxon>
        <taxon>Polypodiales</taxon>
        <taxon>Pteridineae</taxon>
        <taxon>Pteridaceae</taxon>
        <taxon>Parkerioideae</taxon>
        <taxon>Ceratopteris</taxon>
    </lineage>
</organism>
<gene>
    <name evidence="1" type="ORF">KP509_21G002000</name>
</gene>
<dbReference type="OrthoDB" id="10693431at2759"/>
<name>A0A8T2S731_CERRI</name>
<keyword evidence="2" id="KW-1185">Reference proteome</keyword>
<dbReference type="Proteomes" id="UP000825935">
    <property type="component" value="Chromosome 21"/>
</dbReference>
<dbReference type="AlphaFoldDB" id="A0A8T2S731"/>
<accession>A0A8T2S731</accession>